<dbReference type="Pfam" id="PF09356">
    <property type="entry name" value="Phage_BR0599"/>
    <property type="match status" value="1"/>
</dbReference>
<comment type="caution">
    <text evidence="2">The sequence shown here is derived from an EMBL/GenBank/DDBJ whole genome shotgun (WGS) entry which is preliminary data.</text>
</comment>
<dbReference type="InterPro" id="IPR018964">
    <property type="entry name" value="Phage_phiJL001_Gp84_C"/>
</dbReference>
<dbReference type="NCBIfam" id="TIGR02218">
    <property type="entry name" value="phg_TIGR02218"/>
    <property type="match status" value="1"/>
</dbReference>
<evidence type="ECO:0000313" key="3">
    <source>
        <dbReference type="Proteomes" id="UP000035017"/>
    </source>
</evidence>
<dbReference type="EMBL" id="JXQV01000012">
    <property type="protein sequence ID" value="KIQ01948.1"/>
    <property type="molecule type" value="Genomic_DNA"/>
</dbReference>
<evidence type="ECO:0000259" key="1">
    <source>
        <dbReference type="Pfam" id="PF09356"/>
    </source>
</evidence>
<protein>
    <submittedName>
        <fullName evidence="2">Beta tubulin, autoregulation binding site</fullName>
    </submittedName>
</protein>
<reference evidence="2 3" key="1">
    <citation type="submission" date="2014-12" db="EMBL/GenBank/DDBJ databases">
        <title>16Stimator: statistical estimation of ribosomal gene copy numbers from draft genome assemblies.</title>
        <authorList>
            <person name="Perisin M.A."/>
            <person name="Vetter M."/>
            <person name="Gilbert J.A."/>
            <person name="Bergelson J."/>
        </authorList>
    </citation>
    <scope>NUCLEOTIDE SEQUENCE [LARGE SCALE GENOMIC DNA]</scope>
    <source>
        <strain evidence="2 3">MEJ076</strain>
    </source>
</reference>
<dbReference type="InterPro" id="IPR011928">
    <property type="entry name" value="Phage_phiJL001_Gp84"/>
</dbReference>
<gene>
    <name evidence="2" type="ORF">RU07_14550</name>
</gene>
<name>A0A0D0KXG8_AGRTU</name>
<accession>A0A0D0KXG8</accession>
<dbReference type="OrthoDB" id="1633386at2"/>
<dbReference type="Proteomes" id="UP000035017">
    <property type="component" value="Unassembled WGS sequence"/>
</dbReference>
<dbReference type="Pfam" id="PF09931">
    <property type="entry name" value="Phage_phiJL001_Gp84_N"/>
    <property type="match status" value="1"/>
</dbReference>
<dbReference type="AlphaFoldDB" id="A0A0D0KXG8"/>
<feature type="domain" description="Bacteriophage phiJL001 Gp84 C-terminal" evidence="1">
    <location>
        <begin position="193"/>
        <end position="275"/>
    </location>
</feature>
<sequence length="293" mass="30784">MKNVPAELAAHLEGEATTTCQCWKVSLHDGAVLGFTEHDEALTFGGVIYLAASGFQAGENDSETGLAAASGEVAGGFSSEAVSEADLAAGRYDGAKVELYLVNWQAPEQHVLLKVREIGEVTRAGGAFKAELRSFAHRLGQPQGRVYGRRCDAALGDARCRANVAAFRATGAVVSINGTGRIVVSGLGGFAEGFFRQGKLAFSSGANAGRSFDLDDHAVRSGVTELSFWLPLEAAPQAGDAFTVTAGCDKSFATCKAKFSNQLNFRGFPHMPGADFAYSYVTSRTQHDGGALF</sequence>
<evidence type="ECO:0000313" key="2">
    <source>
        <dbReference type="EMBL" id="KIQ01948.1"/>
    </source>
</evidence>
<proteinExistence type="predicted"/>
<organism evidence="2 3">
    <name type="scientific">Agrobacterium tumefaciens</name>
    <dbReference type="NCBI Taxonomy" id="358"/>
    <lineage>
        <taxon>Bacteria</taxon>
        <taxon>Pseudomonadati</taxon>
        <taxon>Pseudomonadota</taxon>
        <taxon>Alphaproteobacteria</taxon>
        <taxon>Hyphomicrobiales</taxon>
        <taxon>Rhizobiaceae</taxon>
        <taxon>Rhizobium/Agrobacterium group</taxon>
        <taxon>Agrobacterium</taxon>
        <taxon>Agrobacterium tumefaciens complex</taxon>
    </lineage>
</organism>